<accession>A0A1Q9CJG7</accession>
<dbReference type="EMBL" id="LSRX01001144">
    <property type="protein sequence ID" value="OLP83079.1"/>
    <property type="molecule type" value="Genomic_DNA"/>
</dbReference>
<feature type="compositionally biased region" description="Basic and acidic residues" evidence="1">
    <location>
        <begin position="215"/>
        <end position="256"/>
    </location>
</feature>
<reference evidence="2 3" key="1">
    <citation type="submission" date="2016-02" db="EMBL/GenBank/DDBJ databases">
        <title>Genome analysis of coral dinoflagellate symbionts highlights evolutionary adaptations to a symbiotic lifestyle.</title>
        <authorList>
            <person name="Aranda M."/>
            <person name="Li Y."/>
            <person name="Liew Y.J."/>
            <person name="Baumgarten S."/>
            <person name="Simakov O."/>
            <person name="Wilson M."/>
            <person name="Piel J."/>
            <person name="Ashoor H."/>
            <person name="Bougouffa S."/>
            <person name="Bajic V.B."/>
            <person name="Ryu T."/>
            <person name="Ravasi T."/>
            <person name="Bayer T."/>
            <person name="Micklem G."/>
            <person name="Kim H."/>
            <person name="Bhak J."/>
            <person name="Lajeunesse T.C."/>
            <person name="Voolstra C.R."/>
        </authorList>
    </citation>
    <scope>NUCLEOTIDE SEQUENCE [LARGE SCALE GENOMIC DNA]</scope>
    <source>
        <strain evidence="2 3">CCMP2467</strain>
    </source>
</reference>
<feature type="region of interest" description="Disordered" evidence="1">
    <location>
        <begin position="162"/>
        <end position="256"/>
    </location>
</feature>
<keyword evidence="3" id="KW-1185">Reference proteome</keyword>
<evidence type="ECO:0000313" key="3">
    <source>
        <dbReference type="Proteomes" id="UP000186817"/>
    </source>
</evidence>
<comment type="caution">
    <text evidence="2">The sequence shown here is derived from an EMBL/GenBank/DDBJ whole genome shotgun (WGS) entry which is preliminary data.</text>
</comment>
<evidence type="ECO:0000313" key="2">
    <source>
        <dbReference type="EMBL" id="OLP83079.1"/>
    </source>
</evidence>
<feature type="compositionally biased region" description="Pro residues" evidence="1">
    <location>
        <begin position="181"/>
        <end position="198"/>
    </location>
</feature>
<name>A0A1Q9CJG7_SYMMI</name>
<protein>
    <submittedName>
        <fullName evidence="2">Uncharacterized protein</fullName>
    </submittedName>
</protein>
<dbReference type="OrthoDB" id="432741at2759"/>
<dbReference type="Proteomes" id="UP000186817">
    <property type="component" value="Unassembled WGS sequence"/>
</dbReference>
<gene>
    <name evidence="2" type="ORF">AK812_SmicGene36203</name>
</gene>
<evidence type="ECO:0000256" key="1">
    <source>
        <dbReference type="SAM" id="MobiDB-lite"/>
    </source>
</evidence>
<proteinExistence type="predicted"/>
<dbReference type="AlphaFoldDB" id="A0A1Q9CJG7"/>
<organism evidence="2 3">
    <name type="scientific">Symbiodinium microadriaticum</name>
    <name type="common">Dinoflagellate</name>
    <name type="synonym">Zooxanthella microadriatica</name>
    <dbReference type="NCBI Taxonomy" id="2951"/>
    <lineage>
        <taxon>Eukaryota</taxon>
        <taxon>Sar</taxon>
        <taxon>Alveolata</taxon>
        <taxon>Dinophyceae</taxon>
        <taxon>Suessiales</taxon>
        <taxon>Symbiodiniaceae</taxon>
        <taxon>Symbiodinium</taxon>
    </lineage>
</organism>
<sequence length="256" mass="29012">MIGAEICVASSAEKDPHPEWLKEWQRTDCLPLNVVCNGIRWVADLMCQSVGNKDSYDKDPYGVLPQWAFWIYSNYKAVQAALTGPTRALMTCEETRPVLSWECNCQWHSTNAYVLKHKVYLPVHLLVSVISHVWVHLDDLKEEMLQMEAVVAKEVKRQQLQQQQELKRKADEQEEAMPMLGQPPPGPPPMPAPVPTPVEVPVRAPEDDQAQVMAERMEELGEMRAAARERREAQVDEGEKKDDDRETPGDSGKGSE</sequence>